<proteinExistence type="predicted"/>
<dbReference type="RefSeq" id="WP_161825137.1">
    <property type="nucleotide sequence ID" value="NZ_WVIC01000015.1"/>
</dbReference>
<dbReference type="SUPFAM" id="SSF55166">
    <property type="entry name" value="Hedgehog/DD-peptidase"/>
    <property type="match status" value="1"/>
</dbReference>
<dbReference type="Pfam" id="PF08291">
    <property type="entry name" value="Peptidase_M15_3"/>
    <property type="match status" value="1"/>
</dbReference>
<evidence type="ECO:0000313" key="2">
    <source>
        <dbReference type="EMBL" id="NCJ06660.1"/>
    </source>
</evidence>
<organism evidence="2 3">
    <name type="scientific">Petrachloros mirabilis ULC683</name>
    <dbReference type="NCBI Taxonomy" id="2781853"/>
    <lineage>
        <taxon>Bacteria</taxon>
        <taxon>Bacillati</taxon>
        <taxon>Cyanobacteriota</taxon>
        <taxon>Cyanophyceae</taxon>
        <taxon>Synechococcales</taxon>
        <taxon>Petrachlorosaceae</taxon>
        <taxon>Petrachloros</taxon>
        <taxon>Petrachloros mirabilis</taxon>
    </lineage>
</organism>
<keyword evidence="3" id="KW-1185">Reference proteome</keyword>
<dbReference type="Proteomes" id="UP000607397">
    <property type="component" value="Unassembled WGS sequence"/>
</dbReference>
<sequence>MAFDDQKFQDFFRFYDHHNPRHQNAVLELAKHIPAEQLADEANWVRIFRTAPPTPELEQRKPPTESVRLPYEPGRIDWHDNNFRVSRHFTVGEVTRFDPRRIPPIGSAVERAVLALATDLDKLREDWNRPIGVTSWNRPPAINQAVGGVSNSQHILGSAVDLYDLGGNDRQFEDFLDRHWGGALGYGIRSGRGFTHLDMRGGGFKRGSGSIRWNY</sequence>
<gene>
    <name evidence="2" type="ORF">GS597_09105</name>
</gene>
<protein>
    <recommendedName>
        <fullName evidence="1">Peptidase M15A C-terminal domain-containing protein</fullName>
    </recommendedName>
</protein>
<accession>A0A8K1ZWR4</accession>
<dbReference type="InterPro" id="IPR013230">
    <property type="entry name" value="Peptidase_M15A_C"/>
</dbReference>
<feature type="domain" description="Peptidase M15A C-terminal" evidence="1">
    <location>
        <begin position="113"/>
        <end position="198"/>
    </location>
</feature>
<dbReference type="InterPro" id="IPR009045">
    <property type="entry name" value="Zn_M74/Hedgehog-like"/>
</dbReference>
<dbReference type="Gene3D" id="3.30.1380.10">
    <property type="match status" value="1"/>
</dbReference>
<evidence type="ECO:0000259" key="1">
    <source>
        <dbReference type="Pfam" id="PF08291"/>
    </source>
</evidence>
<name>A0A8K1ZWR4_9CYAN</name>
<dbReference type="EMBL" id="WVIC01000015">
    <property type="protein sequence ID" value="NCJ06660.1"/>
    <property type="molecule type" value="Genomic_DNA"/>
</dbReference>
<dbReference type="AlphaFoldDB" id="A0A8K1ZWR4"/>
<evidence type="ECO:0000313" key="3">
    <source>
        <dbReference type="Proteomes" id="UP000607397"/>
    </source>
</evidence>
<comment type="caution">
    <text evidence="2">The sequence shown here is derived from an EMBL/GenBank/DDBJ whole genome shotgun (WGS) entry which is preliminary data.</text>
</comment>
<reference evidence="2" key="1">
    <citation type="submission" date="2019-12" db="EMBL/GenBank/DDBJ databases">
        <title>High-Quality draft genome sequences of three cyanobacteria isolated from the limestone walls of the Old Cathedral of Coimbra.</title>
        <authorList>
            <person name="Tiago I."/>
            <person name="Soares F."/>
            <person name="Portugal A."/>
        </authorList>
    </citation>
    <scope>NUCLEOTIDE SEQUENCE [LARGE SCALE GENOMIC DNA]</scope>
    <source>
        <strain evidence="2">C</strain>
    </source>
</reference>